<evidence type="ECO:0000313" key="2">
    <source>
        <dbReference type="Proteomes" id="UP000034081"/>
    </source>
</evidence>
<reference evidence="1 2" key="1">
    <citation type="journal article" date="2015" name="Nature">
        <title>rRNA introns, odd ribosomes, and small enigmatic genomes across a large radiation of phyla.</title>
        <authorList>
            <person name="Brown C.T."/>
            <person name="Hug L.A."/>
            <person name="Thomas B.C."/>
            <person name="Sharon I."/>
            <person name="Castelle C.J."/>
            <person name="Singh A."/>
            <person name="Wilkins M.J."/>
            <person name="Williams K.H."/>
            <person name="Banfield J.F."/>
        </authorList>
    </citation>
    <scope>NUCLEOTIDE SEQUENCE [LARGE SCALE GENOMIC DNA]</scope>
</reference>
<dbReference type="SUPFAM" id="SSF55486">
    <property type="entry name" value="Metalloproteases ('zincins'), catalytic domain"/>
    <property type="match status" value="1"/>
</dbReference>
<gene>
    <name evidence="1" type="ORF">UT08_C0008G0011</name>
</gene>
<protein>
    <recommendedName>
        <fullName evidence="3">Metallopeptidase family protein</fullName>
    </recommendedName>
</protein>
<organism evidence="1 2">
    <name type="scientific">Candidatus Woesebacteria bacterium GW2011_GWB1_38_8</name>
    <dbReference type="NCBI Taxonomy" id="1618570"/>
    <lineage>
        <taxon>Bacteria</taxon>
        <taxon>Candidatus Woeseibacteriota</taxon>
    </lineage>
</organism>
<dbReference type="Gene3D" id="3.30.2010.20">
    <property type="match status" value="1"/>
</dbReference>
<dbReference type="InterPro" id="IPR038555">
    <property type="entry name" value="Zincin_1_sf"/>
</dbReference>
<accession>A0A0G0LBM6</accession>
<dbReference type="Pfam" id="PF06262">
    <property type="entry name" value="Zincin_1"/>
    <property type="match status" value="1"/>
</dbReference>
<dbReference type="EMBL" id="LBVL01000008">
    <property type="protein sequence ID" value="KKQ85255.1"/>
    <property type="molecule type" value="Genomic_DNA"/>
</dbReference>
<sequence length="123" mass="14175">MDDEYFRKLVEEALEEIPKEFKERIENVTVVVEEWPSRAQLMTLGKRNKTGMILGLYQGIPHIRRRSYGIGGAIPDKITIFRQPILLISGSSQDVKKNVKETVVHEIGHHFGLSDEQIYKALR</sequence>
<dbReference type="STRING" id="1618570.UT08_C0008G0011"/>
<proteinExistence type="predicted"/>
<dbReference type="PATRIC" id="fig|1618570.3.peg.805"/>
<comment type="caution">
    <text evidence="1">The sequence shown here is derived from an EMBL/GenBank/DDBJ whole genome shotgun (WGS) entry which is preliminary data.</text>
</comment>
<evidence type="ECO:0000313" key="1">
    <source>
        <dbReference type="EMBL" id="KKQ85255.1"/>
    </source>
</evidence>
<evidence type="ECO:0008006" key="3">
    <source>
        <dbReference type="Google" id="ProtNLM"/>
    </source>
</evidence>
<dbReference type="AlphaFoldDB" id="A0A0G0LBM6"/>
<dbReference type="CDD" id="cd12952">
    <property type="entry name" value="MMP_ACEL2062"/>
    <property type="match status" value="1"/>
</dbReference>
<name>A0A0G0LBM6_9BACT</name>
<dbReference type="InterPro" id="IPR010428">
    <property type="entry name" value="Zincin_1"/>
</dbReference>
<dbReference type="Proteomes" id="UP000034081">
    <property type="component" value="Unassembled WGS sequence"/>
</dbReference>